<dbReference type="KEGG" id="cpoy:GP475_11405"/>
<protein>
    <submittedName>
        <fullName evidence="1">Nucleotidyl transferase AbiEii/AbiGii toxin family protein</fullName>
    </submittedName>
</protein>
<dbReference type="GO" id="GO:0016740">
    <property type="term" value="F:transferase activity"/>
    <property type="evidence" value="ECO:0007669"/>
    <property type="project" value="UniProtKB-KW"/>
</dbReference>
<name>A0A7H0SRJ3_9CORY</name>
<reference evidence="1 2" key="1">
    <citation type="submission" date="2019-12" db="EMBL/GenBank/DDBJ databases">
        <title>Corynebacterium sp. nov., isolated from feces of the Anser Albifrons in China.</title>
        <authorList>
            <person name="Liu Q."/>
        </authorList>
    </citation>
    <scope>NUCLEOTIDE SEQUENCE [LARGE SCALE GENOMIC DNA]</scope>
    <source>
        <strain evidence="1 2">4H37-19</strain>
    </source>
</reference>
<dbReference type="InterPro" id="IPR014942">
    <property type="entry name" value="AbiEii"/>
</dbReference>
<accession>A0A7H0SRJ3</accession>
<dbReference type="AlphaFoldDB" id="A0A7H0SRJ3"/>
<dbReference type="Pfam" id="PF08843">
    <property type="entry name" value="AbiEii"/>
    <property type="match status" value="1"/>
</dbReference>
<keyword evidence="1" id="KW-0808">Transferase</keyword>
<keyword evidence="2" id="KW-1185">Reference proteome</keyword>
<dbReference type="Proteomes" id="UP000516320">
    <property type="component" value="Chromosome"/>
</dbReference>
<dbReference type="RefSeq" id="WP_187975931.1">
    <property type="nucleotide sequence ID" value="NZ_CP046884.1"/>
</dbReference>
<evidence type="ECO:0000313" key="2">
    <source>
        <dbReference type="Proteomes" id="UP000516320"/>
    </source>
</evidence>
<organism evidence="1 2">
    <name type="scientific">Corynebacterium poyangense</name>
    <dbReference type="NCBI Taxonomy" id="2684405"/>
    <lineage>
        <taxon>Bacteria</taxon>
        <taxon>Bacillati</taxon>
        <taxon>Actinomycetota</taxon>
        <taxon>Actinomycetes</taxon>
        <taxon>Mycobacteriales</taxon>
        <taxon>Corynebacteriaceae</taxon>
        <taxon>Corynebacterium</taxon>
    </lineage>
</organism>
<proteinExistence type="predicted"/>
<dbReference type="EMBL" id="CP046884">
    <property type="protein sequence ID" value="QNQ91168.1"/>
    <property type="molecule type" value="Genomic_DNA"/>
</dbReference>
<evidence type="ECO:0000313" key="1">
    <source>
        <dbReference type="EMBL" id="QNQ91168.1"/>
    </source>
</evidence>
<gene>
    <name evidence="1" type="ORF">GP475_11405</name>
</gene>
<sequence length="284" mass="31824">MYKALQIKARTVAKRTGDPTPTQEYLVRHLLESFLDRLSRSEHGQDFVLKGGILLSAYGARRPTRDADANAISADVTPEHLRQVVTHLAAIPTHDGVVFNVESIRIQNIRDAADYPGFRVRVKASIGPWQGTSVWDVSIGDPIVPNPRWITIERVIGDPIKMLGYSAETIIAEKTVTILERGVTSTRWRDYLDIVQLCRQGFDASELRRSAEAIAQYRGVVLEPVGPHLAGYGDIAQLKWAAWRRKEHLEQKCETQLDEQVALVAQFIDPVFAETEPTHLATEP</sequence>